<dbReference type="InterPro" id="IPR000914">
    <property type="entry name" value="SBP_5_dom"/>
</dbReference>
<evidence type="ECO:0000313" key="6">
    <source>
        <dbReference type="EMBL" id="KAL3784015.1"/>
    </source>
</evidence>
<feature type="domain" description="Solute-binding protein family 5" evidence="5">
    <location>
        <begin position="228"/>
        <end position="535"/>
    </location>
</feature>
<dbReference type="PANTHER" id="PTHR30290">
    <property type="entry name" value="PERIPLASMIC BINDING COMPONENT OF ABC TRANSPORTER"/>
    <property type="match status" value="1"/>
</dbReference>
<feature type="transmembrane region" description="Helical" evidence="4">
    <location>
        <begin position="561"/>
        <end position="580"/>
    </location>
</feature>
<evidence type="ECO:0000259" key="5">
    <source>
        <dbReference type="Pfam" id="PF00496"/>
    </source>
</evidence>
<comment type="similarity">
    <text evidence="1">Belongs to the bacterial solute-binding protein 5 family.</text>
</comment>
<dbReference type="PANTHER" id="PTHR30290:SF9">
    <property type="entry name" value="OLIGOPEPTIDE-BINDING PROTEIN APPA"/>
    <property type="match status" value="1"/>
</dbReference>
<keyword evidence="7" id="KW-1185">Reference proteome</keyword>
<gene>
    <name evidence="6" type="ORF">ACHAWO_005691</name>
</gene>
<sequence>MDDIAATPNEACNNLEVTFIVQDNNPEMQAVEDDIRANLAQIGIKVKTMFLNDTEYRDAEVNGDYHLLFTRTWGAPYDPHSYMASWAVPSHVEYTAIGNMTPPLTRENLIERIESVQTELDEAKIAQGWRSIMQDVHAESLFLPLWGTRIPYVINRRLYGFTPSSQAYSIPIHTIQVASGSKSVTISPGDGALFSSTGPINPHQYAPNALWAQDWIYEGLVSYGQDGEIVPSLATSWTVEPHGEGQRATFQLREGVTFHDGTTFNCSAAVLNLDHVLSDTVKQRHQWFGAGKYLKSWICDGEYKLVLETSSPFYPLLQELTYIRPLRFASPSAFSEGLFSDPDEHNSCESGDFGSKWDFLEEEVNCMGLSAPIGTGPFKYVGTTTADDGSDDEVVFNGYQDYWGGKPGIETVTVVKYDSVEEVEAALLSGDLDMAMGIGPLKATQVQDLKFHHSDMFDVRHSDVIQHSLLVFNGNKAPTDDINVRQAIIHAIDKATFLEQEFAGLEKPVTQLLPYSAPYSNIDLNPKWGYDLAKAMLLNCPAEVSARASGDMEDVGLSPGAVTGIILACVAGACLLGLVTKMILAEKAGKPIFAPANNELS</sequence>
<evidence type="ECO:0000256" key="1">
    <source>
        <dbReference type="ARBA" id="ARBA00005695"/>
    </source>
</evidence>
<organism evidence="6 7">
    <name type="scientific">Cyclotella atomus</name>
    <dbReference type="NCBI Taxonomy" id="382360"/>
    <lineage>
        <taxon>Eukaryota</taxon>
        <taxon>Sar</taxon>
        <taxon>Stramenopiles</taxon>
        <taxon>Ochrophyta</taxon>
        <taxon>Bacillariophyta</taxon>
        <taxon>Coscinodiscophyceae</taxon>
        <taxon>Thalassiosirophycidae</taxon>
        <taxon>Stephanodiscales</taxon>
        <taxon>Stephanodiscaceae</taxon>
        <taxon>Cyclotella</taxon>
    </lineage>
</organism>
<keyword evidence="4" id="KW-0472">Membrane</keyword>
<evidence type="ECO:0000256" key="2">
    <source>
        <dbReference type="ARBA" id="ARBA00022448"/>
    </source>
</evidence>
<dbReference type="Gene3D" id="3.40.190.10">
    <property type="entry name" value="Periplasmic binding protein-like II"/>
    <property type="match status" value="1"/>
</dbReference>
<comment type="caution">
    <text evidence="6">The sequence shown here is derived from an EMBL/GenBank/DDBJ whole genome shotgun (WGS) entry which is preliminary data.</text>
</comment>
<proteinExistence type="inferred from homology"/>
<dbReference type="AlphaFoldDB" id="A0ABD3P791"/>
<dbReference type="InterPro" id="IPR039424">
    <property type="entry name" value="SBP_5"/>
</dbReference>
<evidence type="ECO:0000313" key="7">
    <source>
        <dbReference type="Proteomes" id="UP001530400"/>
    </source>
</evidence>
<reference evidence="6 7" key="1">
    <citation type="submission" date="2024-10" db="EMBL/GenBank/DDBJ databases">
        <title>Updated reference genomes for cyclostephanoid diatoms.</title>
        <authorList>
            <person name="Roberts W.R."/>
            <person name="Alverson A.J."/>
        </authorList>
    </citation>
    <scope>NUCLEOTIDE SEQUENCE [LARGE SCALE GENOMIC DNA]</scope>
    <source>
        <strain evidence="6 7">AJA010-31</strain>
    </source>
</reference>
<evidence type="ECO:0000256" key="3">
    <source>
        <dbReference type="ARBA" id="ARBA00022729"/>
    </source>
</evidence>
<keyword evidence="4" id="KW-0812">Transmembrane</keyword>
<keyword evidence="2" id="KW-0813">Transport</keyword>
<dbReference type="Gene3D" id="3.10.105.10">
    <property type="entry name" value="Dipeptide-binding Protein, Domain 3"/>
    <property type="match status" value="2"/>
</dbReference>
<dbReference type="Pfam" id="PF00496">
    <property type="entry name" value="SBP_bac_5"/>
    <property type="match status" value="1"/>
</dbReference>
<keyword evidence="4" id="KW-1133">Transmembrane helix</keyword>
<name>A0ABD3P791_9STRA</name>
<accession>A0ABD3P791</accession>
<evidence type="ECO:0000256" key="4">
    <source>
        <dbReference type="SAM" id="Phobius"/>
    </source>
</evidence>
<dbReference type="SUPFAM" id="SSF53850">
    <property type="entry name" value="Periplasmic binding protein-like II"/>
    <property type="match status" value="2"/>
</dbReference>
<keyword evidence="3" id="KW-0732">Signal</keyword>
<dbReference type="Proteomes" id="UP001530400">
    <property type="component" value="Unassembled WGS sequence"/>
</dbReference>
<dbReference type="EMBL" id="JALLPJ020000742">
    <property type="protein sequence ID" value="KAL3784015.1"/>
    <property type="molecule type" value="Genomic_DNA"/>
</dbReference>
<protein>
    <recommendedName>
        <fullName evidence="5">Solute-binding protein family 5 domain-containing protein</fullName>
    </recommendedName>
</protein>